<feature type="chain" id="PRO_5001770758" description="Bilirubin oxidase" evidence="3">
    <location>
        <begin position="23"/>
        <end position="571"/>
    </location>
</feature>
<evidence type="ECO:0000256" key="2">
    <source>
        <dbReference type="ARBA" id="ARBA00023008"/>
    </source>
</evidence>
<organism evidence="6 7">
    <name type="scientific">Stachybotrys chartarum (strain CBS 109288 / IBT 7711)</name>
    <name type="common">Toxic black mold</name>
    <name type="synonym">Stilbospora chartarum</name>
    <dbReference type="NCBI Taxonomy" id="1280523"/>
    <lineage>
        <taxon>Eukaryota</taxon>
        <taxon>Fungi</taxon>
        <taxon>Dikarya</taxon>
        <taxon>Ascomycota</taxon>
        <taxon>Pezizomycotina</taxon>
        <taxon>Sordariomycetes</taxon>
        <taxon>Hypocreomycetidae</taxon>
        <taxon>Hypocreales</taxon>
        <taxon>Stachybotryaceae</taxon>
        <taxon>Stachybotrys</taxon>
    </lineage>
</organism>
<dbReference type="Pfam" id="PF07731">
    <property type="entry name" value="Cu-oxidase_2"/>
    <property type="match status" value="1"/>
</dbReference>
<evidence type="ECO:0000313" key="7">
    <source>
        <dbReference type="Proteomes" id="UP000028045"/>
    </source>
</evidence>
<dbReference type="InterPro" id="IPR045087">
    <property type="entry name" value="Cu-oxidase_fam"/>
</dbReference>
<evidence type="ECO:0000259" key="5">
    <source>
        <dbReference type="Pfam" id="PF07732"/>
    </source>
</evidence>
<protein>
    <recommendedName>
        <fullName evidence="8">Bilirubin oxidase</fullName>
    </recommendedName>
</protein>
<dbReference type="InterPro" id="IPR011706">
    <property type="entry name" value="Cu-oxidase_C"/>
</dbReference>
<evidence type="ECO:0000256" key="3">
    <source>
        <dbReference type="SAM" id="SignalP"/>
    </source>
</evidence>
<dbReference type="GO" id="GO:0016491">
    <property type="term" value="F:oxidoreductase activity"/>
    <property type="evidence" value="ECO:0007669"/>
    <property type="project" value="InterPro"/>
</dbReference>
<dbReference type="OrthoDB" id="262547at2759"/>
<evidence type="ECO:0000259" key="4">
    <source>
        <dbReference type="Pfam" id="PF07731"/>
    </source>
</evidence>
<reference evidence="6 7" key="1">
    <citation type="journal article" date="2014" name="BMC Genomics">
        <title>Comparative genome sequencing reveals chemotype-specific gene clusters in the toxigenic black mold Stachybotrys.</title>
        <authorList>
            <person name="Semeiks J."/>
            <person name="Borek D."/>
            <person name="Otwinowski Z."/>
            <person name="Grishin N.V."/>
        </authorList>
    </citation>
    <scope>NUCLEOTIDE SEQUENCE [LARGE SCALE GENOMIC DNA]</scope>
    <source>
        <strain evidence="7">CBS 109288 / IBT 7711</strain>
    </source>
</reference>
<keyword evidence="7" id="KW-1185">Reference proteome</keyword>
<dbReference type="Pfam" id="PF07732">
    <property type="entry name" value="Cu-oxidase_3"/>
    <property type="match status" value="1"/>
</dbReference>
<dbReference type="InterPro" id="IPR011707">
    <property type="entry name" value="Cu-oxidase-like_N"/>
</dbReference>
<dbReference type="SUPFAM" id="SSF49503">
    <property type="entry name" value="Cupredoxins"/>
    <property type="match status" value="3"/>
</dbReference>
<feature type="domain" description="Plastocyanin-like" evidence="5">
    <location>
        <begin position="85"/>
        <end position="195"/>
    </location>
</feature>
<proteinExistence type="inferred from homology"/>
<gene>
    <name evidence="6" type="ORF">S7711_08758</name>
</gene>
<dbReference type="CDD" id="cd13889">
    <property type="entry name" value="CuRO_3_BOD"/>
    <property type="match status" value="1"/>
</dbReference>
<accession>A0A084AJP6</accession>
<evidence type="ECO:0000313" key="6">
    <source>
        <dbReference type="EMBL" id="KEY65525.1"/>
    </source>
</evidence>
<dbReference type="HOGENOM" id="CLU_009100_2_2_1"/>
<sequence length="571" mass="63776">MYTHTLGSLAMSLLLNGKTLLASPVPETSHVDARLAKRVQLSPEYPLHTVPLPIPPIKQPKFTVQNPVTGQDIQYYEIEIKAFQQQVYPDLGPADLVGYDGMSPGPTIVVPRGTETVVRFINNAELPNSVHLHGSYSRAAFDGWAEDTTQPGEYKDYYYPNSQSARMLWYHDHAVHITSQNAYFGQAGVYIIHDAAEDALNLPSGDYDIPLVLATKQYNADGSLFTTVGELNSLFGDVNHVNGQPWPFLNVEPRKYRFRLLDASVSRSYGLYFVDTEDTATSIPFQVIASDSGLLEHPAEVTQMYISMAERYEIVFDFSDFAGKTVDLKNVVGQVGGIGTDTDYDNIDKVMRFVVAEETSAPDTSVVPADLRDVPFPSPTTDTPTQFRFSRTNGIWTINGVAFANVEARLLANVPLGTVQRWELINVGNGWTHPIHVHLVDFRIISRVSGNNARTVEPYESGLKDVVWLGRRETVIVEAHFNPFPGVYMIHCHNLIHEDHDMMAAFNATVLPDYGYNASVFVDPMEELWRPRPYLLSEFESQDGPFTVQAITERIQEVASYSPYAAADDEE</sequence>
<dbReference type="EMBL" id="KL648700">
    <property type="protein sequence ID" value="KEY65525.1"/>
    <property type="molecule type" value="Genomic_DNA"/>
</dbReference>
<dbReference type="GO" id="GO:0005507">
    <property type="term" value="F:copper ion binding"/>
    <property type="evidence" value="ECO:0007669"/>
    <property type="project" value="InterPro"/>
</dbReference>
<keyword evidence="2" id="KW-0186">Copper</keyword>
<name>A0A084AJP6_STACB</name>
<dbReference type="PANTHER" id="PTHR48267">
    <property type="entry name" value="CUPREDOXIN SUPERFAMILY PROTEIN"/>
    <property type="match status" value="1"/>
</dbReference>
<dbReference type="Gene3D" id="2.60.40.420">
    <property type="entry name" value="Cupredoxins - blue copper proteins"/>
    <property type="match status" value="3"/>
</dbReference>
<feature type="signal peptide" evidence="3">
    <location>
        <begin position="1"/>
        <end position="22"/>
    </location>
</feature>
<keyword evidence="3" id="KW-0732">Signal</keyword>
<dbReference type="AlphaFoldDB" id="A0A084AJP6"/>
<evidence type="ECO:0000256" key="1">
    <source>
        <dbReference type="ARBA" id="ARBA00010609"/>
    </source>
</evidence>
<dbReference type="PANTHER" id="PTHR48267:SF1">
    <property type="entry name" value="BILIRUBIN OXIDASE"/>
    <property type="match status" value="1"/>
</dbReference>
<feature type="domain" description="Plastocyanin-like" evidence="4">
    <location>
        <begin position="377"/>
        <end position="507"/>
    </location>
</feature>
<comment type="similarity">
    <text evidence="1">Belongs to the multicopper oxidase family.</text>
</comment>
<dbReference type="CDD" id="cd13866">
    <property type="entry name" value="CuRO_2_BOD"/>
    <property type="match status" value="1"/>
</dbReference>
<evidence type="ECO:0008006" key="8">
    <source>
        <dbReference type="Google" id="ProtNLM"/>
    </source>
</evidence>
<dbReference type="InterPro" id="IPR008972">
    <property type="entry name" value="Cupredoxin"/>
</dbReference>
<dbReference type="Proteomes" id="UP000028045">
    <property type="component" value="Unassembled WGS sequence"/>
</dbReference>